<dbReference type="Pfam" id="PF11951">
    <property type="entry name" value="Fungal_trans_2"/>
    <property type="match status" value="1"/>
</dbReference>
<keyword evidence="3" id="KW-0805">Transcription regulation</keyword>
<dbReference type="EMBL" id="ML994634">
    <property type="protein sequence ID" value="KAF2185302.1"/>
    <property type="molecule type" value="Genomic_DNA"/>
</dbReference>
<feature type="domain" description="Zn(2)-C6 fungal-type" evidence="7">
    <location>
        <begin position="24"/>
        <end position="52"/>
    </location>
</feature>
<evidence type="ECO:0000256" key="6">
    <source>
        <dbReference type="ARBA" id="ARBA00023242"/>
    </source>
</evidence>
<dbReference type="GO" id="GO:0003677">
    <property type="term" value="F:DNA binding"/>
    <property type="evidence" value="ECO:0007669"/>
    <property type="project" value="UniProtKB-KW"/>
</dbReference>
<evidence type="ECO:0000313" key="8">
    <source>
        <dbReference type="EMBL" id="KAF2185302.1"/>
    </source>
</evidence>
<evidence type="ECO:0000313" key="9">
    <source>
        <dbReference type="Proteomes" id="UP000800200"/>
    </source>
</evidence>
<dbReference type="PANTHER" id="PTHR36206:SF4">
    <property type="entry name" value="HYPOTHETICAL CONSERVED PROTEIN (EUROFUNG)-RELATED"/>
    <property type="match status" value="1"/>
</dbReference>
<keyword evidence="4" id="KW-0238">DNA-binding</keyword>
<dbReference type="PROSITE" id="PS50048">
    <property type="entry name" value="ZN2_CY6_FUNGAL_2"/>
    <property type="match status" value="1"/>
</dbReference>
<gene>
    <name evidence="8" type="ORF">K469DRAFT_739026</name>
</gene>
<keyword evidence="1" id="KW-0479">Metal-binding</keyword>
<dbReference type="PROSITE" id="PS00463">
    <property type="entry name" value="ZN2_CY6_FUNGAL_1"/>
    <property type="match status" value="1"/>
</dbReference>
<evidence type="ECO:0000256" key="4">
    <source>
        <dbReference type="ARBA" id="ARBA00023125"/>
    </source>
</evidence>
<keyword evidence="5" id="KW-0804">Transcription</keyword>
<reference evidence="8" key="1">
    <citation type="journal article" date="2020" name="Stud. Mycol.">
        <title>101 Dothideomycetes genomes: a test case for predicting lifestyles and emergence of pathogens.</title>
        <authorList>
            <person name="Haridas S."/>
            <person name="Albert R."/>
            <person name="Binder M."/>
            <person name="Bloem J."/>
            <person name="Labutti K."/>
            <person name="Salamov A."/>
            <person name="Andreopoulos B."/>
            <person name="Baker S."/>
            <person name="Barry K."/>
            <person name="Bills G."/>
            <person name="Bluhm B."/>
            <person name="Cannon C."/>
            <person name="Castanera R."/>
            <person name="Culley D."/>
            <person name="Daum C."/>
            <person name="Ezra D."/>
            <person name="Gonzalez J."/>
            <person name="Henrissat B."/>
            <person name="Kuo A."/>
            <person name="Liang C."/>
            <person name="Lipzen A."/>
            <person name="Lutzoni F."/>
            <person name="Magnuson J."/>
            <person name="Mondo S."/>
            <person name="Nolan M."/>
            <person name="Ohm R."/>
            <person name="Pangilinan J."/>
            <person name="Park H.-J."/>
            <person name="Ramirez L."/>
            <person name="Alfaro M."/>
            <person name="Sun H."/>
            <person name="Tritt A."/>
            <person name="Yoshinaga Y."/>
            <person name="Zwiers L.-H."/>
            <person name="Turgeon B."/>
            <person name="Goodwin S."/>
            <person name="Spatafora J."/>
            <person name="Crous P."/>
            <person name="Grigoriev I."/>
        </authorList>
    </citation>
    <scope>NUCLEOTIDE SEQUENCE</scope>
    <source>
        <strain evidence="8">CBS 207.26</strain>
    </source>
</reference>
<protein>
    <recommendedName>
        <fullName evidence="7">Zn(2)-C6 fungal-type domain-containing protein</fullName>
    </recommendedName>
</protein>
<evidence type="ECO:0000259" key="7">
    <source>
        <dbReference type="PROSITE" id="PS50048"/>
    </source>
</evidence>
<dbReference type="Gene3D" id="4.10.240.10">
    <property type="entry name" value="Zn(2)-C6 fungal-type DNA-binding domain"/>
    <property type="match status" value="1"/>
</dbReference>
<evidence type="ECO:0000256" key="1">
    <source>
        <dbReference type="ARBA" id="ARBA00022723"/>
    </source>
</evidence>
<dbReference type="CDD" id="cd00067">
    <property type="entry name" value="GAL4"/>
    <property type="match status" value="1"/>
</dbReference>
<dbReference type="AlphaFoldDB" id="A0A6A6E3H8"/>
<keyword evidence="2" id="KW-0862">Zinc</keyword>
<dbReference type="PANTHER" id="PTHR36206">
    <property type="entry name" value="ASPERCRYPTIN BIOSYNTHESIS CLUSTER-SPECIFIC TRANSCRIPTION REGULATOR ATNN-RELATED"/>
    <property type="match status" value="1"/>
</dbReference>
<name>A0A6A6E3H8_9PEZI</name>
<dbReference type="SUPFAM" id="SSF57701">
    <property type="entry name" value="Zn2/Cys6 DNA-binding domain"/>
    <property type="match status" value="1"/>
</dbReference>
<sequence>MLPNTTSIELPKRARRYGAKVKTGCITCKIRRVKCDEKKPNCLRCISTGRKCDGYAQNKKDFQFQALSLSQASSFRYTVPMFSGFDDNVHYLEFYHHCAGPTLSSKFDNEFWSRISLQMAQSEPAVRHALIALGYLHKTEPGNLKHARSGFAADHEPRTLLFHYNRSVRCLVDRMAEPSYSREVGLVTCVLFICIEFLRGNYHTAFTHLRSGLKIISEWQQGRLNGSPGSSLSVQPSLAISRCFSGPTTMIEDKLIPMFVRVIATALLYGVSIEQVFAISCPLPQDFRERPFMTVLEAQSSVHELRNPSILYVTTMAKKLILREPVTAEDLQYQMHLLECHRAWFRGLQILEREKHLSKEDKVTASSLKVSYYATSILVACAAEVNQMPYDEHIESFKALNYHAKIVLDSMNLSTLTPSSPSIIHSTSSPASSGGAMSVFSPKTSPAANFTFEISIIPSLYFTATRCRCPITRREAVSLLALNPPREGLWDAEQHLVVSNRVIEIEESEVDPVTGWPVETARLWSSVIDANMDRNGGFWVNFLSASWVEGKVVGGKSFSKSFKLRVPVFY</sequence>
<evidence type="ECO:0000256" key="5">
    <source>
        <dbReference type="ARBA" id="ARBA00023163"/>
    </source>
</evidence>
<proteinExistence type="predicted"/>
<dbReference type="Pfam" id="PF00172">
    <property type="entry name" value="Zn_clus"/>
    <property type="match status" value="1"/>
</dbReference>
<dbReference type="GO" id="GO:0008270">
    <property type="term" value="F:zinc ion binding"/>
    <property type="evidence" value="ECO:0007669"/>
    <property type="project" value="InterPro"/>
</dbReference>
<dbReference type="Proteomes" id="UP000800200">
    <property type="component" value="Unassembled WGS sequence"/>
</dbReference>
<dbReference type="InterPro" id="IPR021858">
    <property type="entry name" value="Fun_TF"/>
</dbReference>
<keyword evidence="6" id="KW-0539">Nucleus</keyword>
<evidence type="ECO:0000256" key="2">
    <source>
        <dbReference type="ARBA" id="ARBA00022833"/>
    </source>
</evidence>
<dbReference type="InterPro" id="IPR001138">
    <property type="entry name" value="Zn2Cys6_DnaBD"/>
</dbReference>
<dbReference type="SMART" id="SM00066">
    <property type="entry name" value="GAL4"/>
    <property type="match status" value="1"/>
</dbReference>
<dbReference type="GO" id="GO:0000981">
    <property type="term" value="F:DNA-binding transcription factor activity, RNA polymerase II-specific"/>
    <property type="evidence" value="ECO:0007669"/>
    <property type="project" value="InterPro"/>
</dbReference>
<dbReference type="InterPro" id="IPR052360">
    <property type="entry name" value="Transcr_Regulatory_Proteins"/>
</dbReference>
<dbReference type="OrthoDB" id="2593732at2759"/>
<keyword evidence="9" id="KW-1185">Reference proteome</keyword>
<organism evidence="8 9">
    <name type="scientific">Zopfia rhizophila CBS 207.26</name>
    <dbReference type="NCBI Taxonomy" id="1314779"/>
    <lineage>
        <taxon>Eukaryota</taxon>
        <taxon>Fungi</taxon>
        <taxon>Dikarya</taxon>
        <taxon>Ascomycota</taxon>
        <taxon>Pezizomycotina</taxon>
        <taxon>Dothideomycetes</taxon>
        <taxon>Dothideomycetes incertae sedis</taxon>
        <taxon>Zopfiaceae</taxon>
        <taxon>Zopfia</taxon>
    </lineage>
</organism>
<evidence type="ECO:0000256" key="3">
    <source>
        <dbReference type="ARBA" id="ARBA00023015"/>
    </source>
</evidence>
<accession>A0A6A6E3H8</accession>
<dbReference type="InterPro" id="IPR036864">
    <property type="entry name" value="Zn2-C6_fun-type_DNA-bd_sf"/>
</dbReference>